<protein>
    <submittedName>
        <fullName evidence="2">Uncharacterized protein</fullName>
    </submittedName>
</protein>
<dbReference type="Proteomes" id="UP001172673">
    <property type="component" value="Unassembled WGS sequence"/>
</dbReference>
<accession>A0AA38XH56</accession>
<gene>
    <name evidence="2" type="ORF">H2200_003259</name>
</gene>
<sequence>MASSRADSAEMSPHTVSGAQQADADESGHKPQVKRAEVTSDTLTMRNPNRPGLEIMFNNPIIISSFVKNFTRKDYMTLAQLAATIPGVTMPWPIWEPMTEPWPRGVLPFDIRDLPVRCHKSSRLKSRSLLPEPLQPHPELYTECQWFYRDDDPIMQKCVLSEKDQGLRLRPGSDPSQEMEKKPLEFLECLGYKITLLDCGVFSESRAQVILTRINSDGLQKPASAYSTTSTIDGADNGFHHGPGRVVCSDCSYNTYVGRSRCIWSHDRMIPLCRDCSTNPRKEVYDVSLGLDVSNLFHNILMFAEGRGCHECDCHERLAPTNGFHFCAECQILFRLVLQHQSDLTRDALYGPTGTDPRCYEIDWNAVPRDGHSRNFCPCGKSWTELVQSWNGFSLQDRDEKLYRLCLMCLGHIPRKKVYTARPTNCL</sequence>
<feature type="compositionally biased region" description="Basic and acidic residues" evidence="1">
    <location>
        <begin position="26"/>
        <end position="38"/>
    </location>
</feature>
<keyword evidence="3" id="KW-1185">Reference proteome</keyword>
<evidence type="ECO:0000313" key="3">
    <source>
        <dbReference type="Proteomes" id="UP001172673"/>
    </source>
</evidence>
<evidence type="ECO:0000313" key="2">
    <source>
        <dbReference type="EMBL" id="KAJ9613317.1"/>
    </source>
</evidence>
<organism evidence="2 3">
    <name type="scientific">Cladophialophora chaetospira</name>
    <dbReference type="NCBI Taxonomy" id="386627"/>
    <lineage>
        <taxon>Eukaryota</taxon>
        <taxon>Fungi</taxon>
        <taxon>Dikarya</taxon>
        <taxon>Ascomycota</taxon>
        <taxon>Pezizomycotina</taxon>
        <taxon>Eurotiomycetes</taxon>
        <taxon>Chaetothyriomycetidae</taxon>
        <taxon>Chaetothyriales</taxon>
        <taxon>Herpotrichiellaceae</taxon>
        <taxon>Cladophialophora</taxon>
    </lineage>
</organism>
<dbReference type="AlphaFoldDB" id="A0AA38XH56"/>
<comment type="caution">
    <text evidence="2">The sequence shown here is derived from an EMBL/GenBank/DDBJ whole genome shotgun (WGS) entry which is preliminary data.</text>
</comment>
<name>A0AA38XH56_9EURO</name>
<proteinExistence type="predicted"/>
<reference evidence="2" key="1">
    <citation type="submission" date="2022-10" db="EMBL/GenBank/DDBJ databases">
        <title>Culturing micro-colonial fungi from biological soil crusts in the Mojave desert and describing Neophaeococcomyces mojavensis, and introducing the new genera and species Taxawa tesnikishii.</title>
        <authorList>
            <person name="Kurbessoian T."/>
            <person name="Stajich J.E."/>
        </authorList>
    </citation>
    <scope>NUCLEOTIDE SEQUENCE</scope>
    <source>
        <strain evidence="2">TK_41</strain>
    </source>
</reference>
<feature type="region of interest" description="Disordered" evidence="1">
    <location>
        <begin position="1"/>
        <end position="50"/>
    </location>
</feature>
<evidence type="ECO:0000256" key="1">
    <source>
        <dbReference type="SAM" id="MobiDB-lite"/>
    </source>
</evidence>
<dbReference type="EMBL" id="JAPDRK010000004">
    <property type="protein sequence ID" value="KAJ9613317.1"/>
    <property type="molecule type" value="Genomic_DNA"/>
</dbReference>